<dbReference type="WBParaSite" id="Pan_g15522.t1">
    <property type="protein sequence ID" value="Pan_g15522.t1"/>
    <property type="gene ID" value="Pan_g15522"/>
</dbReference>
<dbReference type="Proteomes" id="UP000492821">
    <property type="component" value="Unassembled WGS sequence"/>
</dbReference>
<dbReference type="CDD" id="cd17683">
    <property type="entry name" value="RUN_RUNDC1"/>
    <property type="match status" value="1"/>
</dbReference>
<dbReference type="InterPro" id="IPR037213">
    <property type="entry name" value="Run_dom_sf"/>
</dbReference>
<feature type="region of interest" description="Disordered" evidence="2">
    <location>
        <begin position="21"/>
        <end position="41"/>
    </location>
</feature>
<dbReference type="PANTHER" id="PTHR15591:SF19">
    <property type="entry name" value="RUN DOMAIN-CONTAINING PROTEIN 1 ISOFORM X1"/>
    <property type="match status" value="1"/>
</dbReference>
<reference evidence="4" key="1">
    <citation type="journal article" date="2013" name="Genetics">
        <title>The draft genome and transcriptome of Panagrellus redivivus are shaped by the harsh demands of a free-living lifestyle.</title>
        <authorList>
            <person name="Srinivasan J."/>
            <person name="Dillman A.R."/>
            <person name="Macchietto M.G."/>
            <person name="Heikkinen L."/>
            <person name="Lakso M."/>
            <person name="Fracchia K.M."/>
            <person name="Antoshechkin I."/>
            <person name="Mortazavi A."/>
            <person name="Wong G."/>
            <person name="Sternberg P.W."/>
        </authorList>
    </citation>
    <scope>NUCLEOTIDE SEQUENCE [LARGE SCALE GENOMIC DNA]</scope>
    <source>
        <strain evidence="4">MT8872</strain>
    </source>
</reference>
<name>A0A7E4V270_PANRE</name>
<evidence type="ECO:0000256" key="2">
    <source>
        <dbReference type="SAM" id="MobiDB-lite"/>
    </source>
</evidence>
<dbReference type="Pfam" id="PF02759">
    <property type="entry name" value="RUN"/>
    <property type="match status" value="1"/>
</dbReference>
<dbReference type="SUPFAM" id="SSF140741">
    <property type="entry name" value="RUN domain-like"/>
    <property type="match status" value="1"/>
</dbReference>
<reference evidence="5" key="2">
    <citation type="submission" date="2020-10" db="UniProtKB">
        <authorList>
            <consortium name="WormBaseParasite"/>
        </authorList>
    </citation>
    <scope>IDENTIFICATION</scope>
</reference>
<keyword evidence="4" id="KW-1185">Reference proteome</keyword>
<protein>
    <submittedName>
        <fullName evidence="5">RUN domain-containing protein</fullName>
    </submittedName>
</protein>
<dbReference type="InterPro" id="IPR047343">
    <property type="entry name" value="RUSC1_2"/>
</dbReference>
<feature type="compositionally biased region" description="Low complexity" evidence="2">
    <location>
        <begin position="23"/>
        <end position="34"/>
    </location>
</feature>
<accession>A0A7E4V270</accession>
<feature type="domain" description="RUN" evidence="3">
    <location>
        <begin position="397"/>
        <end position="590"/>
    </location>
</feature>
<keyword evidence="1" id="KW-0175">Coiled coil</keyword>
<proteinExistence type="predicted"/>
<dbReference type="AlphaFoldDB" id="A0A7E4V270"/>
<organism evidence="4 5">
    <name type="scientific">Panagrellus redivivus</name>
    <name type="common">Microworm</name>
    <dbReference type="NCBI Taxonomy" id="6233"/>
    <lineage>
        <taxon>Eukaryota</taxon>
        <taxon>Metazoa</taxon>
        <taxon>Ecdysozoa</taxon>
        <taxon>Nematoda</taxon>
        <taxon>Chromadorea</taxon>
        <taxon>Rhabditida</taxon>
        <taxon>Tylenchina</taxon>
        <taxon>Panagrolaimomorpha</taxon>
        <taxon>Panagrolaimoidea</taxon>
        <taxon>Panagrolaimidae</taxon>
        <taxon>Panagrellus</taxon>
    </lineage>
</organism>
<dbReference type="InterPro" id="IPR058732">
    <property type="entry name" value="RUNDC1_M"/>
</dbReference>
<evidence type="ECO:0000313" key="5">
    <source>
        <dbReference type="WBParaSite" id="Pan_g15522.t1"/>
    </source>
</evidence>
<dbReference type="Pfam" id="PF26030">
    <property type="entry name" value="RUNDC1"/>
    <property type="match status" value="1"/>
</dbReference>
<feature type="compositionally biased region" description="Polar residues" evidence="2">
    <location>
        <begin position="288"/>
        <end position="300"/>
    </location>
</feature>
<feature type="coiled-coil region" evidence="1">
    <location>
        <begin position="238"/>
        <end position="265"/>
    </location>
</feature>
<evidence type="ECO:0000256" key="1">
    <source>
        <dbReference type="SAM" id="Coils"/>
    </source>
</evidence>
<dbReference type="SMART" id="SM00593">
    <property type="entry name" value="RUN"/>
    <property type="match status" value="1"/>
</dbReference>
<evidence type="ECO:0000313" key="4">
    <source>
        <dbReference type="Proteomes" id="UP000492821"/>
    </source>
</evidence>
<evidence type="ECO:0000259" key="3">
    <source>
        <dbReference type="PROSITE" id="PS50826"/>
    </source>
</evidence>
<feature type="coiled-coil region" evidence="1">
    <location>
        <begin position="73"/>
        <end position="100"/>
    </location>
</feature>
<dbReference type="PROSITE" id="PS50826">
    <property type="entry name" value="RUN"/>
    <property type="match status" value="1"/>
</dbReference>
<dbReference type="InterPro" id="IPR004012">
    <property type="entry name" value="Run_dom"/>
</dbReference>
<dbReference type="PANTHER" id="PTHR15591">
    <property type="entry name" value="RUN AND SH3 DOMAIN CONTAINING"/>
    <property type="match status" value="1"/>
</dbReference>
<dbReference type="Gene3D" id="1.20.58.900">
    <property type="match status" value="1"/>
</dbReference>
<sequence length="601" mass="68840">MRDETTNDTDHMAWLQDLATFNQTSTSPSPQGTSMVPSRTESVNSAFKNKLGISDEELSNNGASTSFEDNYSIQNSAEKLSELEEEHARLSNSILSLSSHFAQIQFRLQQVTLAPPEKRDALLQELQQIASKPCIDLDEIKQDAAEIRNSKNDAEVDEKRRRVLKLIRDLKSQTEDLEKFAYEQGSGELPSTELKNRQKLVFEKLQENLNLNIELENLTEHELQHHVDLGICKLLEPIKEKEQLVDQLQTQIVDLERFVSFLQLESYEKSSLPGSPKLSERVPDAYSSARSLQSLNRGPPRRSNSYIFGLIPVKKQPFERNELKNTLRGNHYGDQRARLELAVDSVIQVLQKHSIISLDGPTDINADGDHDVPLDEPLSTMPDDNRRQEIFEWSEEAVVTVVRKTLCPSLKDLLEHGMKSEIPAESSLLSMGVLGCFPNRTAHLKQRQGGEGQVRELNHIWDVIVYFYEDRKQRELTDGSVGKLSQTFNLNDVQGKQITSRELLMYTIENIISTHKRLKRTPDAMWKAFVSAAMNEKKLPAWIRMIFRADFVVMKCYHSWSYVRHTGCEDIRPLLEKLHEFHVDLPVDLAIRPFEHIKDAF</sequence>
<feature type="region of interest" description="Disordered" evidence="2">
    <location>
        <begin position="270"/>
        <end position="300"/>
    </location>
</feature>